<dbReference type="PANTHER" id="PTHR30535:SF4">
    <property type="entry name" value="HEMIN-BINDING PERIPLASMIC PROTEIN HMUT"/>
    <property type="match status" value="1"/>
</dbReference>
<dbReference type="InterPro" id="IPR002491">
    <property type="entry name" value="ABC_transptr_periplasmic_BD"/>
</dbReference>
<protein>
    <submittedName>
        <fullName evidence="3">ABC transporter substrate-binding protein</fullName>
    </submittedName>
</protein>
<feature type="signal peptide" evidence="1">
    <location>
        <begin position="1"/>
        <end position="23"/>
    </location>
</feature>
<dbReference type="SUPFAM" id="SSF53807">
    <property type="entry name" value="Helical backbone' metal receptor"/>
    <property type="match status" value="1"/>
</dbReference>
<evidence type="ECO:0000259" key="2">
    <source>
        <dbReference type="PROSITE" id="PS50983"/>
    </source>
</evidence>
<dbReference type="PROSITE" id="PS50983">
    <property type="entry name" value="FE_B12_PBP"/>
    <property type="match status" value="1"/>
</dbReference>
<evidence type="ECO:0000256" key="1">
    <source>
        <dbReference type="SAM" id="SignalP"/>
    </source>
</evidence>
<evidence type="ECO:0000313" key="4">
    <source>
        <dbReference type="Proteomes" id="UP000439994"/>
    </source>
</evidence>
<comment type="caution">
    <text evidence="3">The sequence shown here is derived from an EMBL/GenBank/DDBJ whole genome shotgun (WGS) entry which is preliminary data.</text>
</comment>
<dbReference type="EMBL" id="WOCD01000003">
    <property type="protein sequence ID" value="MUH72768.1"/>
    <property type="molecule type" value="Genomic_DNA"/>
</dbReference>
<keyword evidence="4" id="KW-1185">Reference proteome</keyword>
<dbReference type="RefSeq" id="WP_155695920.1">
    <property type="nucleotide sequence ID" value="NZ_WOCD01000003.1"/>
</dbReference>
<reference evidence="3 4" key="1">
    <citation type="submission" date="2019-11" db="EMBL/GenBank/DDBJ databases">
        <title>P. haliotis isolates from Z. marina roots.</title>
        <authorList>
            <person name="Cohen M."/>
            <person name="Jospin G."/>
            <person name="Eisen J.A."/>
            <person name="Coil D.A."/>
        </authorList>
    </citation>
    <scope>NUCLEOTIDE SEQUENCE [LARGE SCALE GENOMIC DNA]</scope>
    <source>
        <strain evidence="3 4">UCD-MCMsp1aY</strain>
    </source>
</reference>
<sequence length="286" mass="30469">MKAAIVKTILISVWALSALNAQGSESKRIITAGGTITEIVFALNSGDEVVAIDSSSNYPAEALTKPVVGYYRDLAAEGVLSLQPTEMLVLEGAGRKEALTLIKQAGVTVTHFKKPVDIESLFNLIKELGKRLGKPLKSEKMISDIQASLDVLNMTQRKSLNSTNKSLTAVSLLSLSDRGAVVAGLETVPTFLFNSLGITNPVDSHKGFKPVGLESLVLMKPDFLLVPSHVAASMGGKSEICKHPSLSLLTVSQSCNVLVLDSLLSLAITPRIAQSLTAIENFTREL</sequence>
<dbReference type="Gene3D" id="3.40.50.1980">
    <property type="entry name" value="Nitrogenase molybdenum iron protein domain"/>
    <property type="match status" value="2"/>
</dbReference>
<dbReference type="AlphaFoldDB" id="A0A6N8F940"/>
<accession>A0A6N8F940</accession>
<proteinExistence type="predicted"/>
<organism evidence="3 4">
    <name type="scientific">Psychrosphaera haliotis</name>
    <dbReference type="NCBI Taxonomy" id="555083"/>
    <lineage>
        <taxon>Bacteria</taxon>
        <taxon>Pseudomonadati</taxon>
        <taxon>Pseudomonadota</taxon>
        <taxon>Gammaproteobacteria</taxon>
        <taxon>Alteromonadales</taxon>
        <taxon>Pseudoalteromonadaceae</taxon>
        <taxon>Psychrosphaera</taxon>
    </lineage>
</organism>
<gene>
    <name evidence="3" type="ORF">GNP35_09860</name>
</gene>
<dbReference type="Pfam" id="PF01497">
    <property type="entry name" value="Peripla_BP_2"/>
    <property type="match status" value="1"/>
</dbReference>
<feature type="domain" description="Fe/B12 periplasmic-binding" evidence="2">
    <location>
        <begin position="28"/>
        <end position="286"/>
    </location>
</feature>
<dbReference type="Proteomes" id="UP000439994">
    <property type="component" value="Unassembled WGS sequence"/>
</dbReference>
<dbReference type="OrthoDB" id="9797736at2"/>
<feature type="chain" id="PRO_5026825767" evidence="1">
    <location>
        <begin position="24"/>
        <end position="286"/>
    </location>
</feature>
<name>A0A6N8F940_9GAMM</name>
<evidence type="ECO:0000313" key="3">
    <source>
        <dbReference type="EMBL" id="MUH72768.1"/>
    </source>
</evidence>
<dbReference type="InterPro" id="IPR050902">
    <property type="entry name" value="ABC_Transporter_SBP"/>
</dbReference>
<dbReference type="PANTHER" id="PTHR30535">
    <property type="entry name" value="VITAMIN B12-BINDING PROTEIN"/>
    <property type="match status" value="1"/>
</dbReference>
<keyword evidence="1" id="KW-0732">Signal</keyword>